<reference evidence="1 2" key="1">
    <citation type="journal article" date="2021" name="Chemosphere">
        <title>Bioballs carrying a syntrophic Rhodococcus and Mycolicibacterium consortium for simultaneous sorption and biodegradation of fuel oil in contaminated freshwater.</title>
        <authorList>
            <person name="Naloka K."/>
            <person name="Polrit D."/>
            <person name="Muangchinda C."/>
            <person name="Thoetkiattikul H."/>
            <person name="Pinyakong O."/>
        </authorList>
    </citation>
    <scope>NUCLEOTIDE SEQUENCE [LARGE SCALE GENOMIC DNA]</scope>
    <source>
        <strain evidence="1 2">J101</strain>
    </source>
</reference>
<dbReference type="Proteomes" id="UP001289645">
    <property type="component" value="Unassembled WGS sequence"/>
</dbReference>
<protein>
    <submittedName>
        <fullName evidence="1">PE-PPE domain-containing protein</fullName>
    </submittedName>
</protein>
<accession>A0ACC6MFM5</accession>
<proteinExistence type="predicted"/>
<dbReference type="EMBL" id="JAOXLN010000008">
    <property type="protein sequence ID" value="MDZ5085774.1"/>
    <property type="molecule type" value="Genomic_DNA"/>
</dbReference>
<evidence type="ECO:0000313" key="2">
    <source>
        <dbReference type="Proteomes" id="UP001289645"/>
    </source>
</evidence>
<evidence type="ECO:0000313" key="1">
    <source>
        <dbReference type="EMBL" id="MDZ5085774.1"/>
    </source>
</evidence>
<sequence>MRRCTCSTIAVLTAVVSVIGLWTGAMVNSAFAWSATALIMGGNSHPLSIPQDTTEFITDYVDSADTYFIRPSGLCDRPCALVAVYTPEEFRFVTGFFDMTFDQSVAVGQANLDECVKGNPCTVTSAPYVHTDLRALADSSYVIYGYSESATVASNQKLDLIAHPTSTPVSFLLLANPNRPNGGILERFVGTYIPILGVTFNGATPTFSPQPAPLTTVDVARQYDGWADFPTNPLNLLADVNALLGTVVLHGNYFGTTAPQLQGQYRDTTYYLIPTEVVPLLVPLTWIPLVGRPLAVGLDPALRVLIEMGYDRTVNPGEPTPARYLYVPDLVKAVVDFLVAIPTGVDNAISELTGDPNCRPLHTEIPNSPFGVGGPPVYTGAVDPYGEPVPYDTMPADTDTGGVTAADHAPTVPGEALEEDATDASLPGAISSGDSFDRGGDQQVQSASEVSLTDTDTDTDTDDGVVTTEAWASEIPVSEKPAREGPQPDIYSGEDSRASSDDDQVAESSFDRVSTPLDDSAEDATSSDSGGEAAA</sequence>
<keyword evidence="2" id="KW-1185">Reference proteome</keyword>
<organism evidence="1 2">
    <name type="scientific">Mycolicibacterium parafortuitum</name>
    <name type="common">Mycobacterium parafortuitum</name>
    <dbReference type="NCBI Taxonomy" id="39692"/>
    <lineage>
        <taxon>Bacteria</taxon>
        <taxon>Bacillati</taxon>
        <taxon>Actinomycetota</taxon>
        <taxon>Actinomycetes</taxon>
        <taxon>Mycobacteriales</taxon>
        <taxon>Mycobacteriaceae</taxon>
        <taxon>Mycolicibacterium</taxon>
    </lineage>
</organism>
<gene>
    <name evidence="1" type="ORF">OHX15_10285</name>
</gene>
<name>A0ACC6MFM5_MYCPF</name>
<comment type="caution">
    <text evidence="1">The sequence shown here is derived from an EMBL/GenBank/DDBJ whole genome shotgun (WGS) entry which is preliminary data.</text>
</comment>